<accession>A0A6A6KCC3</accession>
<feature type="region of interest" description="Disordered" evidence="1">
    <location>
        <begin position="1"/>
        <end position="69"/>
    </location>
</feature>
<dbReference type="Proteomes" id="UP000467840">
    <property type="component" value="Chromosome 3"/>
</dbReference>
<sequence>MRTNGSMKGGQASPMFHTNGKKRGCAFENPEPSSPKVTCIGQVRVKTKKQGRKLRTRSQSQRRGTAATGVLAAQDQRWVHLPLTICEALRAFGAEFNAFYPAAPPVRQARKRRRRRLQDRAMELLWGGVSPVAVQEGEGKGREIELVVGER</sequence>
<keyword evidence="3" id="KW-1185">Reference proteome</keyword>
<name>A0A6A6KCC3_HEVBR</name>
<feature type="compositionally biased region" description="Basic residues" evidence="1">
    <location>
        <begin position="45"/>
        <end position="56"/>
    </location>
</feature>
<comment type="caution">
    <text evidence="2">The sequence shown here is derived from an EMBL/GenBank/DDBJ whole genome shotgun (WGS) entry which is preliminary data.</text>
</comment>
<evidence type="ECO:0000313" key="3">
    <source>
        <dbReference type="Proteomes" id="UP000467840"/>
    </source>
</evidence>
<dbReference type="EMBL" id="JAAGAX010000017">
    <property type="protein sequence ID" value="KAF2286064.1"/>
    <property type="molecule type" value="Genomic_DNA"/>
</dbReference>
<gene>
    <name evidence="2" type="ORF">GH714_010140</name>
</gene>
<evidence type="ECO:0000313" key="2">
    <source>
        <dbReference type="EMBL" id="KAF2286064.1"/>
    </source>
</evidence>
<protein>
    <submittedName>
        <fullName evidence="2">Uncharacterized protein</fullName>
    </submittedName>
</protein>
<proteinExistence type="predicted"/>
<dbReference type="AlphaFoldDB" id="A0A6A6KCC3"/>
<dbReference type="PANTHER" id="PTHR33448">
    <property type="entry name" value="CHLOROPLAST PROTEIN HCF243-RELATED"/>
    <property type="match status" value="1"/>
</dbReference>
<evidence type="ECO:0000256" key="1">
    <source>
        <dbReference type="SAM" id="MobiDB-lite"/>
    </source>
</evidence>
<organism evidence="2 3">
    <name type="scientific">Hevea brasiliensis</name>
    <name type="common">Para rubber tree</name>
    <name type="synonym">Siphonia brasiliensis</name>
    <dbReference type="NCBI Taxonomy" id="3981"/>
    <lineage>
        <taxon>Eukaryota</taxon>
        <taxon>Viridiplantae</taxon>
        <taxon>Streptophyta</taxon>
        <taxon>Embryophyta</taxon>
        <taxon>Tracheophyta</taxon>
        <taxon>Spermatophyta</taxon>
        <taxon>Magnoliopsida</taxon>
        <taxon>eudicotyledons</taxon>
        <taxon>Gunneridae</taxon>
        <taxon>Pentapetalae</taxon>
        <taxon>rosids</taxon>
        <taxon>fabids</taxon>
        <taxon>Malpighiales</taxon>
        <taxon>Euphorbiaceae</taxon>
        <taxon>Crotonoideae</taxon>
        <taxon>Micrandreae</taxon>
        <taxon>Hevea</taxon>
    </lineage>
</organism>
<reference evidence="2 3" key="1">
    <citation type="journal article" date="2020" name="Mol. Plant">
        <title>The Chromosome-Based Rubber Tree Genome Provides New Insights into Spurge Genome Evolution and Rubber Biosynthesis.</title>
        <authorList>
            <person name="Liu J."/>
            <person name="Shi C."/>
            <person name="Shi C.C."/>
            <person name="Li W."/>
            <person name="Zhang Q.J."/>
            <person name="Zhang Y."/>
            <person name="Li K."/>
            <person name="Lu H.F."/>
            <person name="Shi C."/>
            <person name="Zhu S.T."/>
            <person name="Xiao Z.Y."/>
            <person name="Nan H."/>
            <person name="Yue Y."/>
            <person name="Zhu X.G."/>
            <person name="Wu Y."/>
            <person name="Hong X.N."/>
            <person name="Fan G.Y."/>
            <person name="Tong Y."/>
            <person name="Zhang D."/>
            <person name="Mao C.L."/>
            <person name="Liu Y.L."/>
            <person name="Hao S.J."/>
            <person name="Liu W.Q."/>
            <person name="Lv M.Q."/>
            <person name="Zhang H.B."/>
            <person name="Liu Y."/>
            <person name="Hu-Tang G.R."/>
            <person name="Wang J.P."/>
            <person name="Wang J.H."/>
            <person name="Sun Y.H."/>
            <person name="Ni S.B."/>
            <person name="Chen W.B."/>
            <person name="Zhang X.C."/>
            <person name="Jiao Y.N."/>
            <person name="Eichler E.E."/>
            <person name="Li G.H."/>
            <person name="Liu X."/>
            <person name="Gao L.Z."/>
        </authorList>
    </citation>
    <scope>NUCLEOTIDE SEQUENCE [LARGE SCALE GENOMIC DNA]</scope>
    <source>
        <strain evidence="3">cv. GT1</strain>
        <tissue evidence="2">Leaf</tissue>
    </source>
</reference>
<dbReference type="PANTHER" id="PTHR33448:SF4">
    <property type="entry name" value="CHLOROPLAST PROTEIN HCF243"/>
    <property type="match status" value="1"/>
</dbReference>